<dbReference type="PROSITE" id="PS51782">
    <property type="entry name" value="LYSM"/>
    <property type="match status" value="1"/>
</dbReference>
<dbReference type="InterPro" id="IPR011749">
    <property type="entry name" value="CHP02243"/>
</dbReference>
<keyword evidence="3" id="KW-1185">Reference proteome</keyword>
<evidence type="ECO:0000313" key="3">
    <source>
        <dbReference type="Proteomes" id="UP001519863"/>
    </source>
</evidence>
<evidence type="ECO:0000313" key="2">
    <source>
        <dbReference type="EMBL" id="MBW6435149.1"/>
    </source>
</evidence>
<dbReference type="InterPro" id="IPR018392">
    <property type="entry name" value="LysM"/>
</dbReference>
<feature type="domain" description="LysM" evidence="1">
    <location>
        <begin position="977"/>
        <end position="1024"/>
    </location>
</feature>
<protein>
    <submittedName>
        <fullName evidence="2">Baseplate assembly protein</fullName>
    </submittedName>
</protein>
<name>A0ABS7B275_9ACTN</name>
<gene>
    <name evidence="2" type="ORF">KZ829_15520</name>
</gene>
<comment type="caution">
    <text evidence="2">The sequence shown here is derived from an EMBL/GenBank/DDBJ whole genome shotgun (WGS) entry which is preliminary data.</text>
</comment>
<dbReference type="RefSeq" id="WP_220144599.1">
    <property type="nucleotide sequence ID" value="NZ_JAHXZI010000007.1"/>
</dbReference>
<dbReference type="NCBIfam" id="TIGR02243">
    <property type="entry name" value="putative baseplate assembly protein"/>
    <property type="match status" value="1"/>
</dbReference>
<reference evidence="2 3" key="1">
    <citation type="journal article" date="2013" name="Antonie Van Leeuwenhoek">
        <title>Actinoplanes hulinensis sp. nov., a novel actinomycete isolated from soybean root (Glycine max (L.) Merr).</title>
        <authorList>
            <person name="Shen Y."/>
            <person name="Liu C."/>
            <person name="Wang X."/>
            <person name="Zhao J."/>
            <person name="Jia F."/>
            <person name="Zhang Y."/>
            <person name="Wang L."/>
            <person name="Yang D."/>
            <person name="Xiang W."/>
        </authorList>
    </citation>
    <scope>NUCLEOTIDE SEQUENCE [LARGE SCALE GENOMIC DNA]</scope>
    <source>
        <strain evidence="2 3">NEAU-M9</strain>
    </source>
</reference>
<organism evidence="2 3">
    <name type="scientific">Actinoplanes hulinensis</name>
    <dbReference type="NCBI Taxonomy" id="1144547"/>
    <lineage>
        <taxon>Bacteria</taxon>
        <taxon>Bacillati</taxon>
        <taxon>Actinomycetota</taxon>
        <taxon>Actinomycetes</taxon>
        <taxon>Micromonosporales</taxon>
        <taxon>Micromonosporaceae</taxon>
        <taxon>Actinoplanes</taxon>
    </lineage>
</organism>
<evidence type="ECO:0000259" key="1">
    <source>
        <dbReference type="PROSITE" id="PS51782"/>
    </source>
</evidence>
<dbReference type="EMBL" id="JAHXZI010000007">
    <property type="protein sequence ID" value="MBW6435149.1"/>
    <property type="molecule type" value="Genomic_DNA"/>
</dbReference>
<dbReference type="Proteomes" id="UP001519863">
    <property type="component" value="Unassembled WGS sequence"/>
</dbReference>
<accession>A0ABS7B275</accession>
<sequence length="1047" mass="111216">MDHGTFLSDMLDHPALRRLTVRTTDDPAIALLDAAAVVADLLTFHGDRIAAEGYLRTARDRRSLGLLGRLVDYRPRPGLAADTHLAYRLDARSQPAGVLIPRGSRSRSVPASAGEQPQTFETDADLLARAAWNELAVRRQRPDPLTADDLTRRAEILVAGTNTLLVVGDRLLFEFGDDRRLIPVARLRADRERDVTAISLPGSPPPSLPELIAELRRRLAEPRPSAPLVADVDRFVLAPLEADLDQINTPEGYAERLAGPIQRLTEAAALAGPRQDAADWFDRLAAVLADLADRALGLGGVDVDTSVSALASTALTGLFALRVVATPFGATAPLQPVRDQQGRVINLTDWPLPGATLTTTRIVFDTAGRAAVRAEFIHAQPEGTVQHSENLPIGETTFDLGPGQVAVTGTATAVTVSLRAGLPTHELTVATPTAERRVAVTVDGQSFELSPGDTRPITVDGQVVTVRHAPATQPASLEIVVATVPDQSRRAVLSLNAVHQAITVGSPIVVERAGRPTIVTRVAEARPATFAMFGITGRGTQLTLDDDWLDERDVLLSQIRDTTVYAGGEPLTPAGQPLAEDVHGDRIELADRQDGLRPGRILAVTGAHTELATIAAVEHGPANTTIVLADALAHRYPRDTVRILGNVVPASHGETRDDPLGSGDATAVHQSFTLWQEPLTWLPSEDPSGARPALEIRVDGLLWQPVDSLDGRGPAERVYVLGNTPDGRTTVTFGDGAHGARLPTGQENVRARHRFGAGPEGNLPAGRITQPVTRPLGVIGVTNPVPASGGADPDGPGLARRRIPLAVSTLDRLVSARDYADFTRSRVGIGRAAAWEMFDGRRRVVHVTVAAVDDVPLDEGSDLVPALRAALAAHGDPRLPVRVDVRDLVALRLVAGVKVSPGHSFEIVAPRLERALLARLGYSGRDLARDAYLSDVLAVADRTPGVDYMDVAVFAPVDGPEQPLPVVPARPASYTEQVHRVTAQDGQTVTSVAVAAGIPLTELARLNPGITSVRPLPAGSTVTTFRGIRPAQFAVLAAGNLTLTEIA</sequence>
<proteinExistence type="predicted"/>